<name>A0ABQ8IN28_9ROSI</name>
<evidence type="ECO:0000313" key="2">
    <source>
        <dbReference type="Proteomes" id="UP000827721"/>
    </source>
</evidence>
<organism evidence="1 2">
    <name type="scientific">Xanthoceras sorbifolium</name>
    <dbReference type="NCBI Taxonomy" id="99658"/>
    <lineage>
        <taxon>Eukaryota</taxon>
        <taxon>Viridiplantae</taxon>
        <taxon>Streptophyta</taxon>
        <taxon>Embryophyta</taxon>
        <taxon>Tracheophyta</taxon>
        <taxon>Spermatophyta</taxon>
        <taxon>Magnoliopsida</taxon>
        <taxon>eudicotyledons</taxon>
        <taxon>Gunneridae</taxon>
        <taxon>Pentapetalae</taxon>
        <taxon>rosids</taxon>
        <taxon>malvids</taxon>
        <taxon>Sapindales</taxon>
        <taxon>Sapindaceae</taxon>
        <taxon>Xanthoceroideae</taxon>
        <taxon>Xanthoceras</taxon>
    </lineage>
</organism>
<dbReference type="EMBL" id="JAFEMO010000001">
    <property type="protein sequence ID" value="KAH7577734.1"/>
    <property type="molecule type" value="Genomic_DNA"/>
</dbReference>
<evidence type="ECO:0000313" key="1">
    <source>
        <dbReference type="EMBL" id="KAH7577734.1"/>
    </source>
</evidence>
<protein>
    <recommendedName>
        <fullName evidence="3">Ferrous iron transport protein A</fullName>
    </recommendedName>
</protein>
<accession>A0ABQ8IN28</accession>
<evidence type="ECO:0008006" key="3">
    <source>
        <dbReference type="Google" id="ProtNLM"/>
    </source>
</evidence>
<reference evidence="1 2" key="1">
    <citation type="submission" date="2021-02" db="EMBL/GenBank/DDBJ databases">
        <title>Plant Genome Project.</title>
        <authorList>
            <person name="Zhang R.-G."/>
        </authorList>
    </citation>
    <scope>NUCLEOTIDE SEQUENCE [LARGE SCALE GENOMIC DNA]</scope>
    <source>
        <tissue evidence="1">Leaves</tissue>
    </source>
</reference>
<sequence length="101" mass="11575">MADNNLRITVESNPSDSRLSELNIKCWPKFTTLGLIANLKHMGLLSGEVPAQVRCRGDVLLVEREGESVPKRVVRLCGVWRWRSRHDPERTQLHLGCLRCR</sequence>
<proteinExistence type="predicted"/>
<gene>
    <name evidence="1" type="ORF">JRO89_XS01G0292100</name>
</gene>
<keyword evidence="2" id="KW-1185">Reference proteome</keyword>
<comment type="caution">
    <text evidence="1">The sequence shown here is derived from an EMBL/GenBank/DDBJ whole genome shotgun (WGS) entry which is preliminary data.</text>
</comment>
<dbReference type="Proteomes" id="UP000827721">
    <property type="component" value="Unassembled WGS sequence"/>
</dbReference>